<accession>A0A0E9US53</accession>
<proteinExistence type="predicted"/>
<dbReference type="EMBL" id="GBXM01039920">
    <property type="protein sequence ID" value="JAH68657.1"/>
    <property type="molecule type" value="Transcribed_RNA"/>
</dbReference>
<evidence type="ECO:0000313" key="1">
    <source>
        <dbReference type="EMBL" id="JAH68657.1"/>
    </source>
</evidence>
<name>A0A0E9US53_ANGAN</name>
<dbReference type="AlphaFoldDB" id="A0A0E9US53"/>
<sequence length="30" mass="3396">MVAISAFAFSSVDTTSFIDPWLNGRRDPFF</sequence>
<reference evidence="1" key="2">
    <citation type="journal article" date="2015" name="Fish Shellfish Immunol.">
        <title>Early steps in the European eel (Anguilla anguilla)-Vibrio vulnificus interaction in the gills: Role of the RtxA13 toxin.</title>
        <authorList>
            <person name="Callol A."/>
            <person name="Pajuelo D."/>
            <person name="Ebbesson L."/>
            <person name="Teles M."/>
            <person name="MacKenzie S."/>
            <person name="Amaro C."/>
        </authorList>
    </citation>
    <scope>NUCLEOTIDE SEQUENCE</scope>
</reference>
<protein>
    <submittedName>
        <fullName evidence="1">Uncharacterized protein</fullName>
    </submittedName>
</protein>
<organism evidence="1">
    <name type="scientific">Anguilla anguilla</name>
    <name type="common">European freshwater eel</name>
    <name type="synonym">Muraena anguilla</name>
    <dbReference type="NCBI Taxonomy" id="7936"/>
    <lineage>
        <taxon>Eukaryota</taxon>
        <taxon>Metazoa</taxon>
        <taxon>Chordata</taxon>
        <taxon>Craniata</taxon>
        <taxon>Vertebrata</taxon>
        <taxon>Euteleostomi</taxon>
        <taxon>Actinopterygii</taxon>
        <taxon>Neopterygii</taxon>
        <taxon>Teleostei</taxon>
        <taxon>Anguilliformes</taxon>
        <taxon>Anguillidae</taxon>
        <taxon>Anguilla</taxon>
    </lineage>
</organism>
<reference evidence="1" key="1">
    <citation type="submission" date="2014-11" db="EMBL/GenBank/DDBJ databases">
        <authorList>
            <person name="Amaro Gonzalez C."/>
        </authorList>
    </citation>
    <scope>NUCLEOTIDE SEQUENCE</scope>
</reference>